<evidence type="ECO:0000256" key="1">
    <source>
        <dbReference type="ARBA" id="ARBA00010613"/>
    </source>
</evidence>
<dbReference type="Gene3D" id="3.60.110.10">
    <property type="entry name" value="Carbon-nitrogen hydrolase"/>
    <property type="match status" value="1"/>
</dbReference>
<proteinExistence type="inferred from homology"/>
<dbReference type="CDD" id="cd07575">
    <property type="entry name" value="Xc-1258_like"/>
    <property type="match status" value="1"/>
</dbReference>
<comment type="catalytic activity">
    <reaction evidence="4">
        <text>a monoamide of a dicarboxylate + H2O = a dicarboxylate + NH4(+)</text>
        <dbReference type="Rhea" id="RHEA:11716"/>
        <dbReference type="ChEBI" id="CHEBI:15377"/>
        <dbReference type="ChEBI" id="CHEBI:28938"/>
        <dbReference type="ChEBI" id="CHEBI:28965"/>
        <dbReference type="ChEBI" id="CHEBI:77450"/>
        <dbReference type="EC" id="3.5.1.3"/>
    </reaction>
</comment>
<evidence type="ECO:0000313" key="7">
    <source>
        <dbReference type="EMBL" id="QDO93457.1"/>
    </source>
</evidence>
<dbReference type="PANTHER" id="PTHR47799">
    <property type="entry name" value="OMEGA-AMIDASE YAFV"/>
    <property type="match status" value="1"/>
</dbReference>
<dbReference type="FunFam" id="3.60.110.10:FF:000004">
    <property type="entry name" value="Carbon-nitrogen hydrolase"/>
    <property type="match status" value="1"/>
</dbReference>
<dbReference type="GO" id="GO:0106008">
    <property type="term" value="F:2-oxoglutaramate amidase activity"/>
    <property type="evidence" value="ECO:0007669"/>
    <property type="project" value="TreeGrafter"/>
</dbReference>
<sequence length="259" mass="29747">MHKQLHIALIQIDLIWEQPQANRDAIERMVTTITDTVDVIVLPEMFTTGFSMNAVKFAESITGKSVTWMKTLASKMQAAVMGSLIIEDAGKYYNQLVFVYPNGELSSYKKRHTFTLAGEDKVYTMGNERVIINYKGWLLYPLVCYDLRFPVWSRYNNDYHVLLFVANWPKVRVAAWNALLQARAIENMSYCIGVNRVGIDGKGHEYSGHSACYNPLGETISAFVENENGYRIVVLNKDELTTTRERFKFLDDRDNFTLK</sequence>
<feature type="domain" description="CN hydrolase" evidence="6">
    <location>
        <begin position="5"/>
        <end position="237"/>
    </location>
</feature>
<evidence type="ECO:0000256" key="4">
    <source>
        <dbReference type="ARBA" id="ARBA00052904"/>
    </source>
</evidence>
<dbReference type="AlphaFoldDB" id="A0A516GPJ9"/>
<gene>
    <name evidence="7" type="ORF">FNB79_05515</name>
</gene>
<dbReference type="InterPro" id="IPR003010">
    <property type="entry name" value="C-N_Hydrolase"/>
</dbReference>
<dbReference type="PROSITE" id="PS50263">
    <property type="entry name" value="CN_HYDROLASE"/>
    <property type="match status" value="1"/>
</dbReference>
<dbReference type="Proteomes" id="UP000319209">
    <property type="component" value="Chromosome"/>
</dbReference>
<dbReference type="EMBL" id="CP041637">
    <property type="protein sequence ID" value="QDO93457.1"/>
    <property type="molecule type" value="Genomic_DNA"/>
</dbReference>
<dbReference type="EC" id="3.5.1.3" evidence="3"/>
<protein>
    <recommendedName>
        <fullName evidence="5">Omega-amidase YafV</fullName>
        <ecNumber evidence="3">3.5.1.3</ecNumber>
    </recommendedName>
</protein>
<reference evidence="7 8" key="1">
    <citation type="submission" date="2019-07" db="EMBL/GenBank/DDBJ databases">
        <title>Genome sequencing for Formosa sp. PS13.</title>
        <authorList>
            <person name="Park S.-J."/>
        </authorList>
    </citation>
    <scope>NUCLEOTIDE SEQUENCE [LARGE SCALE GENOMIC DNA]</scope>
    <source>
        <strain evidence="7 8">PS13</strain>
    </source>
</reference>
<evidence type="ECO:0000256" key="5">
    <source>
        <dbReference type="ARBA" id="ARBA00072139"/>
    </source>
</evidence>
<dbReference type="KEGG" id="fop:FNB79_05515"/>
<dbReference type="NCBIfam" id="NF007757">
    <property type="entry name" value="PRK10438.1"/>
    <property type="match status" value="1"/>
</dbReference>
<comment type="similarity">
    <text evidence="1">Belongs to the carbon-nitrogen hydrolase superfamily. NIT1/NIT2 family.</text>
</comment>
<dbReference type="OrthoDB" id="9811121at2"/>
<dbReference type="RefSeq" id="WP_143380361.1">
    <property type="nucleotide sequence ID" value="NZ_CP041637.1"/>
</dbReference>
<dbReference type="GO" id="GO:0050152">
    <property type="term" value="F:omega-amidase activity"/>
    <property type="evidence" value="ECO:0007669"/>
    <property type="project" value="UniProtKB-EC"/>
</dbReference>
<evidence type="ECO:0000259" key="6">
    <source>
        <dbReference type="PROSITE" id="PS50263"/>
    </source>
</evidence>
<dbReference type="InterPro" id="IPR052737">
    <property type="entry name" value="Omega-amidase_YafV"/>
</dbReference>
<accession>A0A516GPJ9</accession>
<organism evidence="7 8">
    <name type="scientific">Formosa sediminum</name>
    <dbReference type="NCBI Taxonomy" id="2594004"/>
    <lineage>
        <taxon>Bacteria</taxon>
        <taxon>Pseudomonadati</taxon>
        <taxon>Bacteroidota</taxon>
        <taxon>Flavobacteriia</taxon>
        <taxon>Flavobacteriales</taxon>
        <taxon>Flavobacteriaceae</taxon>
        <taxon>Formosa</taxon>
    </lineage>
</organism>
<dbReference type="SUPFAM" id="SSF56317">
    <property type="entry name" value="Carbon-nitrogen hydrolase"/>
    <property type="match status" value="1"/>
</dbReference>
<evidence type="ECO:0000256" key="2">
    <source>
        <dbReference type="ARBA" id="ARBA00022801"/>
    </source>
</evidence>
<dbReference type="Pfam" id="PF00795">
    <property type="entry name" value="CN_hydrolase"/>
    <property type="match status" value="1"/>
</dbReference>
<dbReference type="InterPro" id="IPR036526">
    <property type="entry name" value="C-N_Hydrolase_sf"/>
</dbReference>
<dbReference type="PANTHER" id="PTHR47799:SF1">
    <property type="entry name" value="OMEGA-AMIDASE YAFV"/>
    <property type="match status" value="1"/>
</dbReference>
<evidence type="ECO:0000256" key="3">
    <source>
        <dbReference type="ARBA" id="ARBA00039118"/>
    </source>
</evidence>
<keyword evidence="2 7" id="KW-0378">Hydrolase</keyword>
<evidence type="ECO:0000313" key="8">
    <source>
        <dbReference type="Proteomes" id="UP000319209"/>
    </source>
</evidence>
<keyword evidence="8" id="KW-1185">Reference proteome</keyword>
<name>A0A516GPJ9_9FLAO</name>